<evidence type="ECO:0000313" key="2">
    <source>
        <dbReference type="EMBL" id="KAK3290183.1"/>
    </source>
</evidence>
<feature type="region of interest" description="Disordered" evidence="1">
    <location>
        <begin position="205"/>
        <end position="305"/>
    </location>
</feature>
<feature type="compositionally biased region" description="Basic and acidic residues" evidence="1">
    <location>
        <begin position="205"/>
        <end position="222"/>
    </location>
</feature>
<feature type="compositionally biased region" description="Pro residues" evidence="1">
    <location>
        <begin position="264"/>
        <end position="303"/>
    </location>
</feature>
<comment type="caution">
    <text evidence="2">The sequence shown here is derived from an EMBL/GenBank/DDBJ whole genome shotgun (WGS) entry which is preliminary data.</text>
</comment>
<feature type="compositionally biased region" description="Acidic residues" evidence="1">
    <location>
        <begin position="94"/>
        <end position="105"/>
    </location>
</feature>
<evidence type="ECO:0000256" key="1">
    <source>
        <dbReference type="SAM" id="MobiDB-lite"/>
    </source>
</evidence>
<dbReference type="Proteomes" id="UP001278766">
    <property type="component" value="Unassembled WGS sequence"/>
</dbReference>
<reference evidence="2" key="1">
    <citation type="journal article" date="2023" name="Mol. Phylogenet. Evol.">
        <title>Genome-scale phylogeny and comparative genomics of the fungal order Sordariales.</title>
        <authorList>
            <person name="Hensen N."/>
            <person name="Bonometti L."/>
            <person name="Westerberg I."/>
            <person name="Brannstrom I.O."/>
            <person name="Guillou S."/>
            <person name="Cros-Aarteil S."/>
            <person name="Calhoun S."/>
            <person name="Haridas S."/>
            <person name="Kuo A."/>
            <person name="Mondo S."/>
            <person name="Pangilinan J."/>
            <person name="Riley R."/>
            <person name="LaButti K."/>
            <person name="Andreopoulos B."/>
            <person name="Lipzen A."/>
            <person name="Chen C."/>
            <person name="Yan M."/>
            <person name="Daum C."/>
            <person name="Ng V."/>
            <person name="Clum A."/>
            <person name="Steindorff A."/>
            <person name="Ohm R.A."/>
            <person name="Martin F."/>
            <person name="Silar P."/>
            <person name="Natvig D.O."/>
            <person name="Lalanne C."/>
            <person name="Gautier V."/>
            <person name="Ament-Velasquez S.L."/>
            <person name="Kruys A."/>
            <person name="Hutchinson M.I."/>
            <person name="Powell A.J."/>
            <person name="Barry K."/>
            <person name="Miller A.N."/>
            <person name="Grigoriev I.V."/>
            <person name="Debuchy R."/>
            <person name="Gladieux P."/>
            <person name="Hiltunen Thoren M."/>
            <person name="Johannesson H."/>
        </authorList>
    </citation>
    <scope>NUCLEOTIDE SEQUENCE</scope>
    <source>
        <strain evidence="2">CBS 168.71</strain>
    </source>
</reference>
<dbReference type="AlphaFoldDB" id="A0AAE0H575"/>
<reference evidence="2" key="2">
    <citation type="submission" date="2023-06" db="EMBL/GenBank/DDBJ databases">
        <authorList>
            <consortium name="Lawrence Berkeley National Laboratory"/>
            <person name="Haridas S."/>
            <person name="Hensen N."/>
            <person name="Bonometti L."/>
            <person name="Westerberg I."/>
            <person name="Brannstrom I.O."/>
            <person name="Guillou S."/>
            <person name="Cros-Aarteil S."/>
            <person name="Calhoun S."/>
            <person name="Kuo A."/>
            <person name="Mondo S."/>
            <person name="Pangilinan J."/>
            <person name="Riley R."/>
            <person name="Labutti K."/>
            <person name="Andreopoulos B."/>
            <person name="Lipzen A."/>
            <person name="Chen C."/>
            <person name="Yanf M."/>
            <person name="Daum C."/>
            <person name="Ng V."/>
            <person name="Clum A."/>
            <person name="Steindorff A."/>
            <person name="Ohm R."/>
            <person name="Martin F."/>
            <person name="Silar P."/>
            <person name="Natvig D."/>
            <person name="Lalanne C."/>
            <person name="Gautier V."/>
            <person name="Ament-Velasquez S.L."/>
            <person name="Kruys A."/>
            <person name="Hutchinson M.I."/>
            <person name="Powell A.J."/>
            <person name="Barry K."/>
            <person name="Miller A.N."/>
            <person name="Grigoriev I.V."/>
            <person name="Debuchy R."/>
            <person name="Gladieux P."/>
            <person name="Thoren M.H."/>
            <person name="Johannesson H."/>
        </authorList>
    </citation>
    <scope>NUCLEOTIDE SEQUENCE</scope>
    <source>
        <strain evidence="2">CBS 168.71</strain>
    </source>
</reference>
<sequence>MVNTNLGTATSQTEITKATRITKTSKITKIVKIMTGATRNLEDKATGGRGLSGMANNREEEARKYAGRTRMDKATLNKANNRTEMWQDQSGGEADLDTSDSDDVLVDAPPLQQEPTTQPYFSEENDRPRRRQSAGFGPRDQTVQAWEQQQQQSQQSHPMYNEWVQGHGHILKEGVDSWEQIQRYRVEEQRESLYHLYCETEKARRLARQQEPKQRRPWHDENLPPQYQGNSVLQSRESSPPSYRENSLPPYRETSLPPYQECTPSPPTRPAEPFPQPTTQPPPPQQRPTQPPLPPPHLQPQFPPLTTHPQKILQLLLYTTALQQALQTTFTLLTTHETHTAHAQQRTPDLTSLCGFFDAIGRTVTRTAERLDGFWRTAQRADANGGEFRLAGRAAQVEFCAAWEGVLWGYVEVRRLEEVVFGEGQGSFWRPAAAEGLGEGWGGYVRALERFGEVVGGFGGRLV</sequence>
<dbReference type="GeneID" id="87844178"/>
<keyword evidence="3" id="KW-1185">Reference proteome</keyword>
<gene>
    <name evidence="2" type="ORF">B0H64DRAFT_453180</name>
</gene>
<evidence type="ECO:0000313" key="3">
    <source>
        <dbReference type="Proteomes" id="UP001278766"/>
    </source>
</evidence>
<accession>A0AAE0H575</accession>
<name>A0AAE0H575_9PEZI</name>
<feature type="region of interest" description="Disordered" evidence="1">
    <location>
        <begin position="76"/>
        <end position="157"/>
    </location>
</feature>
<dbReference type="RefSeq" id="XP_062653697.1">
    <property type="nucleotide sequence ID" value="XM_062807230.1"/>
</dbReference>
<dbReference type="EMBL" id="JAUEPN010000015">
    <property type="protein sequence ID" value="KAK3290183.1"/>
    <property type="molecule type" value="Genomic_DNA"/>
</dbReference>
<feature type="compositionally biased region" description="Polar residues" evidence="1">
    <location>
        <begin position="77"/>
        <end position="90"/>
    </location>
</feature>
<feature type="compositionally biased region" description="Polar residues" evidence="1">
    <location>
        <begin position="225"/>
        <end position="245"/>
    </location>
</feature>
<protein>
    <submittedName>
        <fullName evidence="2">Uncharacterized protein</fullName>
    </submittedName>
</protein>
<proteinExistence type="predicted"/>
<organism evidence="2 3">
    <name type="scientific">Chaetomium fimeti</name>
    <dbReference type="NCBI Taxonomy" id="1854472"/>
    <lineage>
        <taxon>Eukaryota</taxon>
        <taxon>Fungi</taxon>
        <taxon>Dikarya</taxon>
        <taxon>Ascomycota</taxon>
        <taxon>Pezizomycotina</taxon>
        <taxon>Sordariomycetes</taxon>
        <taxon>Sordariomycetidae</taxon>
        <taxon>Sordariales</taxon>
        <taxon>Chaetomiaceae</taxon>
        <taxon>Chaetomium</taxon>
    </lineage>
</organism>